<keyword evidence="8" id="KW-1185">Reference proteome</keyword>
<dbReference type="InterPro" id="IPR007627">
    <property type="entry name" value="RNA_pol_sigma70_r2"/>
</dbReference>
<protein>
    <submittedName>
        <fullName evidence="7">RNA polymerase subunit sigma-24</fullName>
    </submittedName>
</protein>
<comment type="similarity">
    <text evidence="1">Belongs to the sigma-70 factor family. ECF subfamily.</text>
</comment>
<dbReference type="Proteomes" id="UP000245647">
    <property type="component" value="Unassembled WGS sequence"/>
</dbReference>
<dbReference type="AlphaFoldDB" id="A0A2U2PKB9"/>
<dbReference type="InterPro" id="IPR013324">
    <property type="entry name" value="RNA_pol_sigma_r3/r4-like"/>
</dbReference>
<dbReference type="Gene3D" id="1.10.10.10">
    <property type="entry name" value="Winged helix-like DNA-binding domain superfamily/Winged helix DNA-binding domain"/>
    <property type="match status" value="1"/>
</dbReference>
<dbReference type="GO" id="GO:0016987">
    <property type="term" value="F:sigma factor activity"/>
    <property type="evidence" value="ECO:0007669"/>
    <property type="project" value="UniProtKB-KW"/>
</dbReference>
<evidence type="ECO:0000313" key="7">
    <source>
        <dbReference type="EMBL" id="PWG81856.1"/>
    </source>
</evidence>
<evidence type="ECO:0000256" key="4">
    <source>
        <dbReference type="ARBA" id="ARBA00023163"/>
    </source>
</evidence>
<dbReference type="NCBIfam" id="TIGR02937">
    <property type="entry name" value="sigma70-ECF"/>
    <property type="match status" value="1"/>
</dbReference>
<dbReference type="GO" id="GO:0006352">
    <property type="term" value="P:DNA-templated transcription initiation"/>
    <property type="evidence" value="ECO:0007669"/>
    <property type="project" value="InterPro"/>
</dbReference>
<dbReference type="Gene3D" id="1.10.1740.10">
    <property type="match status" value="1"/>
</dbReference>
<accession>A0A2U2PKB9</accession>
<dbReference type="OrthoDB" id="9150024at2"/>
<dbReference type="PANTHER" id="PTHR43133:SF46">
    <property type="entry name" value="RNA POLYMERASE SIGMA-70 FACTOR ECF SUBFAMILY"/>
    <property type="match status" value="1"/>
</dbReference>
<dbReference type="GO" id="GO:0003677">
    <property type="term" value="F:DNA binding"/>
    <property type="evidence" value="ECO:0007669"/>
    <property type="project" value="InterPro"/>
</dbReference>
<evidence type="ECO:0000259" key="5">
    <source>
        <dbReference type="Pfam" id="PF04542"/>
    </source>
</evidence>
<dbReference type="InterPro" id="IPR036388">
    <property type="entry name" value="WH-like_DNA-bd_sf"/>
</dbReference>
<gene>
    <name evidence="7" type="ORF">DDR33_05765</name>
</gene>
<evidence type="ECO:0000256" key="2">
    <source>
        <dbReference type="ARBA" id="ARBA00023015"/>
    </source>
</evidence>
<comment type="caution">
    <text evidence="7">The sequence shown here is derived from an EMBL/GenBank/DDBJ whole genome shotgun (WGS) entry which is preliminary data.</text>
</comment>
<organism evidence="7 8">
    <name type="scientific">Pararcticibacter amylolyticus</name>
    <dbReference type="NCBI Taxonomy" id="2173175"/>
    <lineage>
        <taxon>Bacteria</taxon>
        <taxon>Pseudomonadati</taxon>
        <taxon>Bacteroidota</taxon>
        <taxon>Sphingobacteriia</taxon>
        <taxon>Sphingobacteriales</taxon>
        <taxon>Sphingobacteriaceae</taxon>
        <taxon>Pararcticibacter</taxon>
    </lineage>
</organism>
<evidence type="ECO:0000259" key="6">
    <source>
        <dbReference type="Pfam" id="PF08281"/>
    </source>
</evidence>
<dbReference type="EMBL" id="QEAS01000003">
    <property type="protein sequence ID" value="PWG81856.1"/>
    <property type="molecule type" value="Genomic_DNA"/>
</dbReference>
<dbReference type="InterPro" id="IPR013249">
    <property type="entry name" value="RNA_pol_sigma70_r4_t2"/>
</dbReference>
<name>A0A2U2PKB9_9SPHI</name>
<keyword evidence="2" id="KW-0805">Transcription regulation</keyword>
<dbReference type="SUPFAM" id="SSF88659">
    <property type="entry name" value="Sigma3 and sigma4 domains of RNA polymerase sigma factors"/>
    <property type="match status" value="1"/>
</dbReference>
<feature type="domain" description="RNA polymerase sigma factor 70 region 4 type 2" evidence="6">
    <location>
        <begin position="127"/>
        <end position="175"/>
    </location>
</feature>
<dbReference type="SUPFAM" id="SSF88946">
    <property type="entry name" value="Sigma2 domain of RNA polymerase sigma factors"/>
    <property type="match status" value="1"/>
</dbReference>
<evidence type="ECO:0000256" key="3">
    <source>
        <dbReference type="ARBA" id="ARBA00023082"/>
    </source>
</evidence>
<sequence length="199" mass="24029">MESRKDSGISDNELWSKFRDGDRVCFNILIKRYMSPMYTYGFRFVQDEAFVKDCIQDVFLSLWNCRLHINQTPSVKSYLLKSLRFRIFKEKDKWNSDNLADTDYSFEVDFSVEDKMIEEQNRNETRLRILNTLNRLPRRQKEILYLRFYENLDHARIAQVMGLNRQSVYNLLYDAVCNLRKFWFSEVLLLVSLLPKIVF</sequence>
<dbReference type="InterPro" id="IPR013325">
    <property type="entry name" value="RNA_pol_sigma_r2"/>
</dbReference>
<dbReference type="CDD" id="cd06171">
    <property type="entry name" value="Sigma70_r4"/>
    <property type="match status" value="1"/>
</dbReference>
<proteinExistence type="inferred from homology"/>
<keyword evidence="4" id="KW-0804">Transcription</keyword>
<feature type="domain" description="RNA polymerase sigma-70 region 2" evidence="5">
    <location>
        <begin position="29"/>
        <end position="87"/>
    </location>
</feature>
<reference evidence="7 8" key="1">
    <citation type="submission" date="2018-04" db="EMBL/GenBank/DDBJ databases">
        <title>Pedobacter chongqingensis sp. nov., isolated from a rottenly hemp rope.</title>
        <authorList>
            <person name="Cai Y."/>
        </authorList>
    </citation>
    <scope>NUCLEOTIDE SEQUENCE [LARGE SCALE GENOMIC DNA]</scope>
    <source>
        <strain evidence="7 8">FJ4-8</strain>
    </source>
</reference>
<evidence type="ECO:0000313" key="8">
    <source>
        <dbReference type="Proteomes" id="UP000245647"/>
    </source>
</evidence>
<dbReference type="Pfam" id="PF04542">
    <property type="entry name" value="Sigma70_r2"/>
    <property type="match status" value="1"/>
</dbReference>
<dbReference type="RefSeq" id="WP_109414797.1">
    <property type="nucleotide sequence ID" value="NZ_QEAS01000003.1"/>
</dbReference>
<dbReference type="Pfam" id="PF08281">
    <property type="entry name" value="Sigma70_r4_2"/>
    <property type="match status" value="1"/>
</dbReference>
<dbReference type="InterPro" id="IPR039425">
    <property type="entry name" value="RNA_pol_sigma-70-like"/>
</dbReference>
<keyword evidence="3" id="KW-0731">Sigma factor</keyword>
<dbReference type="InterPro" id="IPR014284">
    <property type="entry name" value="RNA_pol_sigma-70_dom"/>
</dbReference>
<evidence type="ECO:0000256" key="1">
    <source>
        <dbReference type="ARBA" id="ARBA00010641"/>
    </source>
</evidence>
<dbReference type="PANTHER" id="PTHR43133">
    <property type="entry name" value="RNA POLYMERASE ECF-TYPE SIGMA FACTO"/>
    <property type="match status" value="1"/>
</dbReference>